<gene>
    <name evidence="1" type="ORF">L0661_08795</name>
</gene>
<reference evidence="1" key="1">
    <citation type="submission" date="2022-01" db="EMBL/GenBank/DDBJ databases">
        <title>Novel species in genus Dyadobacter.</title>
        <authorList>
            <person name="Ma C."/>
        </authorList>
    </citation>
    <scope>NUCLEOTIDE SEQUENCE</scope>
    <source>
        <strain evidence="1">CY357</strain>
    </source>
</reference>
<protein>
    <submittedName>
        <fullName evidence="1">Uncharacterized protein</fullName>
    </submittedName>
</protein>
<dbReference type="Proteomes" id="UP001139411">
    <property type="component" value="Unassembled WGS sequence"/>
</dbReference>
<comment type="caution">
    <text evidence="1">The sequence shown here is derived from an EMBL/GenBank/DDBJ whole genome shotgun (WGS) entry which is preliminary data.</text>
</comment>
<organism evidence="1 2">
    <name type="scientific">Dyadobacter chenhuakuii</name>
    <dbReference type="NCBI Taxonomy" id="2909339"/>
    <lineage>
        <taxon>Bacteria</taxon>
        <taxon>Pseudomonadati</taxon>
        <taxon>Bacteroidota</taxon>
        <taxon>Cytophagia</taxon>
        <taxon>Cytophagales</taxon>
        <taxon>Spirosomataceae</taxon>
        <taxon>Dyadobacter</taxon>
    </lineage>
</organism>
<dbReference type="EMBL" id="JAKFFV010000004">
    <property type="protein sequence ID" value="MCF2498402.1"/>
    <property type="molecule type" value="Genomic_DNA"/>
</dbReference>
<evidence type="ECO:0000313" key="1">
    <source>
        <dbReference type="EMBL" id="MCF2498402.1"/>
    </source>
</evidence>
<evidence type="ECO:0000313" key="2">
    <source>
        <dbReference type="Proteomes" id="UP001139411"/>
    </source>
</evidence>
<sequence length="153" mass="17553">MEENFDYIAAEAREQQVLLDKGITFKAGKEEYLIEQPYLGTLDYLAEEFLKLDVQIKQLESKQSFEIFEEQKRMVGPNARRCARIVAIAVLNSKWKIMFLTEYYAQKFLWSVKPSDLMKLTSIILKASNLSDFSASIALLSVSRTTAPQAIED</sequence>
<name>A0A9X1QDD0_9BACT</name>
<dbReference type="AlphaFoldDB" id="A0A9X1QDD0"/>
<proteinExistence type="predicted"/>
<accession>A0A9X1QDD0</accession>
<dbReference type="RefSeq" id="WP_235177537.1">
    <property type="nucleotide sequence ID" value="NZ_JAKFFV010000004.1"/>
</dbReference>